<accession>A0A1X6P601</accession>
<feature type="region of interest" description="Disordered" evidence="2">
    <location>
        <begin position="18"/>
        <end position="128"/>
    </location>
</feature>
<dbReference type="Proteomes" id="UP000218209">
    <property type="component" value="Unassembled WGS sequence"/>
</dbReference>
<name>A0A1X6P601_PORUM</name>
<dbReference type="OrthoDB" id="440619at2759"/>
<evidence type="ECO:0000256" key="2">
    <source>
        <dbReference type="SAM" id="MobiDB-lite"/>
    </source>
</evidence>
<evidence type="ECO:0000256" key="1">
    <source>
        <dbReference type="PROSITE-ProRule" id="PRU00182"/>
    </source>
</evidence>
<dbReference type="GO" id="GO:0003723">
    <property type="term" value="F:RNA binding"/>
    <property type="evidence" value="ECO:0007669"/>
    <property type="project" value="UniProtKB-KW"/>
</dbReference>
<evidence type="ECO:0000313" key="4">
    <source>
        <dbReference type="EMBL" id="OSX76278.1"/>
    </source>
</evidence>
<feature type="compositionally biased region" description="Low complexity" evidence="2">
    <location>
        <begin position="35"/>
        <end position="53"/>
    </location>
</feature>
<organism evidence="4 5">
    <name type="scientific">Porphyra umbilicalis</name>
    <name type="common">Purple laver</name>
    <name type="synonym">Red alga</name>
    <dbReference type="NCBI Taxonomy" id="2786"/>
    <lineage>
        <taxon>Eukaryota</taxon>
        <taxon>Rhodophyta</taxon>
        <taxon>Bangiophyceae</taxon>
        <taxon>Bangiales</taxon>
        <taxon>Bangiaceae</taxon>
        <taxon>Porphyra</taxon>
    </lineage>
</organism>
<keyword evidence="5" id="KW-1185">Reference proteome</keyword>
<reference evidence="4 5" key="1">
    <citation type="submission" date="2017-03" db="EMBL/GenBank/DDBJ databases">
        <title>WGS assembly of Porphyra umbilicalis.</title>
        <authorList>
            <person name="Brawley S.H."/>
            <person name="Blouin N.A."/>
            <person name="Ficko-Blean E."/>
            <person name="Wheeler G.L."/>
            <person name="Lohr M."/>
            <person name="Goodson H.V."/>
            <person name="Jenkins J.W."/>
            <person name="Blaby-Haas C.E."/>
            <person name="Helliwell K.E."/>
            <person name="Chan C."/>
            <person name="Marriage T."/>
            <person name="Bhattacharya D."/>
            <person name="Klein A.S."/>
            <person name="Badis Y."/>
            <person name="Brodie J."/>
            <person name="Cao Y."/>
            <person name="Collen J."/>
            <person name="Dittami S.M."/>
            <person name="Gachon C.M."/>
            <person name="Green B.R."/>
            <person name="Karpowicz S."/>
            <person name="Kim J.W."/>
            <person name="Kudahl U."/>
            <person name="Lin S."/>
            <person name="Michel G."/>
            <person name="Mittag M."/>
            <person name="Olson B.J."/>
            <person name="Pangilinan J."/>
            <person name="Peng Y."/>
            <person name="Qiu H."/>
            <person name="Shu S."/>
            <person name="Singer J.T."/>
            <person name="Smith A.G."/>
            <person name="Sprecher B.N."/>
            <person name="Wagner V."/>
            <person name="Wang W."/>
            <person name="Wang Z.-Y."/>
            <person name="Yan J."/>
            <person name="Yarish C."/>
            <person name="Zoeuner-Riek S."/>
            <person name="Zhuang Y."/>
            <person name="Zou Y."/>
            <person name="Lindquist E.A."/>
            <person name="Grimwood J."/>
            <person name="Barry K."/>
            <person name="Rokhsar D.S."/>
            <person name="Schmutz J."/>
            <person name="Stiller J.W."/>
            <person name="Grossman A.R."/>
            <person name="Prochnik S.E."/>
        </authorList>
    </citation>
    <scope>NUCLEOTIDE SEQUENCE [LARGE SCALE GENOMIC DNA]</scope>
    <source>
        <strain evidence="4">4086291</strain>
    </source>
</reference>
<evidence type="ECO:0000313" key="5">
    <source>
        <dbReference type="Proteomes" id="UP000218209"/>
    </source>
</evidence>
<dbReference type="AlphaFoldDB" id="A0A1X6P601"/>
<feature type="signal peptide" evidence="3">
    <location>
        <begin position="1"/>
        <end position="20"/>
    </location>
</feature>
<dbReference type="PROSITE" id="PS50889">
    <property type="entry name" value="S4"/>
    <property type="match status" value="1"/>
</dbReference>
<sequence length="334" mass="33553">MAAAAAFAALPPVATWAAAAAPPPPAARLGTRRPALSAAAGRRRFFSAPAAAVRPPPPTPVTAPPPPPPHPPPTATAAPLGHGRPHRRQRDAHLQPGAQLDTTVAQGAEWQRRRGWPPHQGAGGGGAGAVDSIVAAVKAGGKAGRGKTKAAKGAPATALPGAAAAGRGSAAAGARAGDAGRRGGGGGGATNGPPVIKSRTLLKTLVSRSVASSDTCASLIANGVVLVDGVVETDGRRKVPADAQLVVRGVRVKAVVGDLDRDAPRAGRPGGEADAAADGVRLPRVRRDLSGNDWKLPTEGRADKGGRRGVKLDKKYTWKVDGGFYAGRRRAADK</sequence>
<proteinExistence type="predicted"/>
<dbReference type="SUPFAM" id="SSF55174">
    <property type="entry name" value="Alpha-L RNA-binding motif"/>
    <property type="match status" value="1"/>
</dbReference>
<feature type="compositionally biased region" description="Pro residues" evidence="2">
    <location>
        <begin position="54"/>
        <end position="74"/>
    </location>
</feature>
<feature type="compositionally biased region" description="Low complexity" evidence="2">
    <location>
        <begin position="151"/>
        <end position="177"/>
    </location>
</feature>
<keyword evidence="1" id="KW-0694">RNA-binding</keyword>
<protein>
    <submittedName>
        <fullName evidence="4">Uncharacterized protein</fullName>
    </submittedName>
</protein>
<dbReference type="EMBL" id="KV918874">
    <property type="protein sequence ID" value="OSX76278.1"/>
    <property type="molecule type" value="Genomic_DNA"/>
</dbReference>
<feature type="region of interest" description="Disordered" evidence="2">
    <location>
        <begin position="143"/>
        <end position="195"/>
    </location>
</feature>
<feature type="chain" id="PRO_5012100819" evidence="3">
    <location>
        <begin position="21"/>
        <end position="334"/>
    </location>
</feature>
<keyword evidence="3" id="KW-0732">Signal</keyword>
<evidence type="ECO:0000256" key="3">
    <source>
        <dbReference type="SAM" id="SignalP"/>
    </source>
</evidence>
<gene>
    <name evidence="4" type="ORF">BU14_0200s0034</name>
</gene>